<protein>
    <recommendedName>
        <fullName evidence="7">Rieske domain-containing protein</fullName>
    </recommendedName>
</protein>
<dbReference type="PANTHER" id="PTHR21496:SF0">
    <property type="entry name" value="RIESKE DOMAIN-CONTAINING PROTEIN"/>
    <property type="match status" value="1"/>
</dbReference>
<dbReference type="AlphaFoldDB" id="A0A420FFL6"/>
<dbReference type="PROSITE" id="PS51296">
    <property type="entry name" value="RIESKE"/>
    <property type="match status" value="1"/>
</dbReference>
<evidence type="ECO:0000256" key="5">
    <source>
        <dbReference type="ARBA" id="ARBA00034078"/>
    </source>
</evidence>
<comment type="caution">
    <text evidence="8">The sequence shown here is derived from an EMBL/GenBank/DDBJ whole genome shotgun (WGS) entry which is preliminary data.</text>
</comment>
<dbReference type="Gene3D" id="2.102.10.10">
    <property type="entry name" value="Rieske [2Fe-2S] iron-sulphur domain"/>
    <property type="match status" value="1"/>
</dbReference>
<dbReference type="GO" id="GO:0046872">
    <property type="term" value="F:metal ion binding"/>
    <property type="evidence" value="ECO:0007669"/>
    <property type="project" value="UniProtKB-KW"/>
</dbReference>
<gene>
    <name evidence="8" type="ORF">BCY89_16495</name>
</gene>
<dbReference type="EMBL" id="MCAQ01000028">
    <property type="protein sequence ID" value="RKF31762.1"/>
    <property type="molecule type" value="Genomic_DNA"/>
</dbReference>
<dbReference type="Pfam" id="PF00355">
    <property type="entry name" value="Rieske"/>
    <property type="match status" value="1"/>
</dbReference>
<keyword evidence="9" id="KW-1185">Reference proteome</keyword>
<keyword evidence="3" id="KW-0408">Iron</keyword>
<keyword evidence="4" id="KW-0411">Iron-sulfur</keyword>
<organism evidence="8 9">
    <name type="scientific">Sphingobacterium siyangense</name>
    <dbReference type="NCBI Taxonomy" id="459529"/>
    <lineage>
        <taxon>Bacteria</taxon>
        <taxon>Pseudomonadati</taxon>
        <taxon>Bacteroidota</taxon>
        <taxon>Sphingobacteriia</taxon>
        <taxon>Sphingobacteriales</taxon>
        <taxon>Sphingobacteriaceae</taxon>
        <taxon>Sphingobacterium</taxon>
    </lineage>
</organism>
<dbReference type="PANTHER" id="PTHR21496">
    <property type="entry name" value="FERREDOXIN-RELATED"/>
    <property type="match status" value="1"/>
</dbReference>
<proteinExistence type="inferred from homology"/>
<dbReference type="GO" id="GO:0051537">
    <property type="term" value="F:2 iron, 2 sulfur cluster binding"/>
    <property type="evidence" value="ECO:0007669"/>
    <property type="project" value="UniProtKB-KW"/>
</dbReference>
<evidence type="ECO:0000256" key="6">
    <source>
        <dbReference type="ARBA" id="ARBA00038001"/>
    </source>
</evidence>
<comment type="similarity">
    <text evidence="6">Belongs to the bacterial ring-hydroxylating dioxygenase ferredoxin component family.</text>
</comment>
<evidence type="ECO:0000256" key="1">
    <source>
        <dbReference type="ARBA" id="ARBA00022714"/>
    </source>
</evidence>
<sequence>MVHWYKIEHADFLKNQGISEHKFGGKIICITWFEDQLYAFSRKCPHAGAPLKNGWCERGKVICPFHRHEFDLISGRGNPEQHDFITIYPIKFEDKDYYVGLEIGFWQRFFA</sequence>
<evidence type="ECO:0000313" key="8">
    <source>
        <dbReference type="EMBL" id="RKF31762.1"/>
    </source>
</evidence>
<dbReference type="SUPFAM" id="SSF50022">
    <property type="entry name" value="ISP domain"/>
    <property type="match status" value="1"/>
</dbReference>
<reference evidence="8 9" key="1">
    <citation type="submission" date="2016-07" db="EMBL/GenBank/DDBJ databases">
        <title>Genome analysis of Sphingobacterium siyangense T12B17.</title>
        <authorList>
            <person name="Xu D."/>
            <person name="Su Y."/>
            <person name="Zheng S."/>
        </authorList>
    </citation>
    <scope>NUCLEOTIDE SEQUENCE [LARGE SCALE GENOMIC DNA]</scope>
    <source>
        <strain evidence="8 9">T12B17</strain>
    </source>
</reference>
<dbReference type="InterPro" id="IPR036922">
    <property type="entry name" value="Rieske_2Fe-2S_sf"/>
</dbReference>
<keyword evidence="1" id="KW-0001">2Fe-2S</keyword>
<evidence type="ECO:0000256" key="2">
    <source>
        <dbReference type="ARBA" id="ARBA00022723"/>
    </source>
</evidence>
<comment type="cofactor">
    <cofactor evidence="5">
        <name>[2Fe-2S] cluster</name>
        <dbReference type="ChEBI" id="CHEBI:190135"/>
    </cofactor>
</comment>
<dbReference type="InterPro" id="IPR017941">
    <property type="entry name" value="Rieske_2Fe-2S"/>
</dbReference>
<accession>A0A420FFL6</accession>
<evidence type="ECO:0000256" key="4">
    <source>
        <dbReference type="ARBA" id="ARBA00023014"/>
    </source>
</evidence>
<evidence type="ECO:0000313" key="9">
    <source>
        <dbReference type="Proteomes" id="UP000286402"/>
    </source>
</evidence>
<keyword evidence="2" id="KW-0479">Metal-binding</keyword>
<feature type="domain" description="Rieske" evidence="7">
    <location>
        <begin position="4"/>
        <end position="99"/>
    </location>
</feature>
<name>A0A420FFL6_9SPHI</name>
<dbReference type="RefSeq" id="WP_120336001.1">
    <property type="nucleotide sequence ID" value="NZ_MCAQ01000028.1"/>
</dbReference>
<dbReference type="CDD" id="cd03467">
    <property type="entry name" value="Rieske"/>
    <property type="match status" value="1"/>
</dbReference>
<evidence type="ECO:0000259" key="7">
    <source>
        <dbReference type="PROSITE" id="PS51296"/>
    </source>
</evidence>
<dbReference type="Proteomes" id="UP000286402">
    <property type="component" value="Unassembled WGS sequence"/>
</dbReference>
<evidence type="ECO:0000256" key="3">
    <source>
        <dbReference type="ARBA" id="ARBA00023004"/>
    </source>
</evidence>